<protein>
    <recommendedName>
        <fullName evidence="2">PITH domain-containing protein</fullName>
    </recommendedName>
</protein>
<dbReference type="GO" id="GO:0005737">
    <property type="term" value="C:cytoplasm"/>
    <property type="evidence" value="ECO:0007669"/>
    <property type="project" value="UniProtKB-ARBA"/>
</dbReference>
<reference evidence="3" key="1">
    <citation type="submission" date="2021-01" db="EMBL/GenBank/DDBJ databases">
        <authorList>
            <person name="Corre E."/>
            <person name="Pelletier E."/>
            <person name="Niang G."/>
            <person name="Scheremetjew M."/>
            <person name="Finn R."/>
            <person name="Kale V."/>
            <person name="Holt S."/>
            <person name="Cochrane G."/>
            <person name="Meng A."/>
            <person name="Brown T."/>
            <person name="Cohen L."/>
        </authorList>
    </citation>
    <scope>NUCLEOTIDE SEQUENCE</scope>
    <source>
        <strain evidence="3">CCAC1681</strain>
    </source>
</reference>
<dbReference type="PANTHER" id="PTHR12175:SF5">
    <property type="entry name" value="OS03G0795500 PROTEIN"/>
    <property type="match status" value="1"/>
</dbReference>
<dbReference type="InterPro" id="IPR045099">
    <property type="entry name" value="PITH1-like"/>
</dbReference>
<dbReference type="InterPro" id="IPR010400">
    <property type="entry name" value="PITH_dom"/>
</dbReference>
<dbReference type="AlphaFoldDB" id="A0A7S0CQU4"/>
<dbReference type="Pfam" id="PF06201">
    <property type="entry name" value="PITH"/>
    <property type="match status" value="1"/>
</dbReference>
<feature type="domain" description="PITH" evidence="2">
    <location>
        <begin position="1"/>
        <end position="166"/>
    </location>
</feature>
<dbReference type="InterPro" id="IPR037047">
    <property type="entry name" value="PITH_dom_sf"/>
</dbReference>
<dbReference type="EMBL" id="HBEN01001518">
    <property type="protein sequence ID" value="CAD8431024.1"/>
    <property type="molecule type" value="Transcribed_RNA"/>
</dbReference>
<dbReference type="InterPro" id="IPR008979">
    <property type="entry name" value="Galactose-bd-like_sf"/>
</dbReference>
<evidence type="ECO:0000259" key="2">
    <source>
        <dbReference type="PROSITE" id="PS51532"/>
    </source>
</evidence>
<dbReference type="Gene3D" id="2.60.120.470">
    <property type="entry name" value="PITH domain"/>
    <property type="match status" value="1"/>
</dbReference>
<dbReference type="PANTHER" id="PTHR12175">
    <property type="entry name" value="AD039 HT014 THIOREDOXIN FAMILY TRP26"/>
    <property type="match status" value="1"/>
</dbReference>
<sequence>MGVTEADLLEEMDLPSVECLNQATGKDWGNALKQGYREDGGLFCQSDDDEQLILTVPFKQIVNLSSVAIQGPADGTAPKTVKIFVNKPNLSFDNCGKKATATLTLTQAQVTTGEVIELDFTQFQNVRVVSFFVDDNQGGGEVTNVSKIIVNGAAVHTTNMSELKKC</sequence>
<dbReference type="PROSITE" id="PS51532">
    <property type="entry name" value="PITH"/>
    <property type="match status" value="1"/>
</dbReference>
<organism evidence="3">
    <name type="scientific">Micromonas pusilla</name>
    <name type="common">Picoplanktonic green alga</name>
    <name type="synonym">Chromulina pusilla</name>
    <dbReference type="NCBI Taxonomy" id="38833"/>
    <lineage>
        <taxon>Eukaryota</taxon>
        <taxon>Viridiplantae</taxon>
        <taxon>Chlorophyta</taxon>
        <taxon>Mamiellophyceae</taxon>
        <taxon>Mamiellales</taxon>
        <taxon>Mamiellaceae</taxon>
        <taxon>Micromonas</taxon>
    </lineage>
</organism>
<name>A0A7S0CQU4_MICPS</name>
<proteinExistence type="inferred from homology"/>
<dbReference type="SUPFAM" id="SSF49785">
    <property type="entry name" value="Galactose-binding domain-like"/>
    <property type="match status" value="1"/>
</dbReference>
<comment type="similarity">
    <text evidence="1">Belongs to the PITHD1 family.</text>
</comment>
<evidence type="ECO:0000313" key="3">
    <source>
        <dbReference type="EMBL" id="CAD8431024.1"/>
    </source>
</evidence>
<evidence type="ECO:0000256" key="1">
    <source>
        <dbReference type="ARBA" id="ARBA00025788"/>
    </source>
</evidence>
<gene>
    <name evidence="3" type="ORF">MSP1401_LOCUS1244</name>
</gene>
<accession>A0A7S0CQU4</accession>